<organism evidence="1 2">
    <name type="scientific">Mycolicibacterium tusciae</name>
    <dbReference type="NCBI Taxonomy" id="75922"/>
    <lineage>
        <taxon>Bacteria</taxon>
        <taxon>Bacillati</taxon>
        <taxon>Actinomycetota</taxon>
        <taxon>Actinomycetes</taxon>
        <taxon>Mycobacteriales</taxon>
        <taxon>Mycobacteriaceae</taxon>
        <taxon>Mycolicibacterium</taxon>
    </lineage>
</organism>
<keyword evidence="2" id="KW-1185">Reference proteome</keyword>
<dbReference type="Proteomes" id="UP000192411">
    <property type="component" value="Unassembled WGS sequence"/>
</dbReference>
<comment type="caution">
    <text evidence="1">The sequence shown here is derived from an EMBL/GenBank/DDBJ whole genome shotgun (WGS) entry which is preliminary data.</text>
</comment>
<accession>A0A1X0JLF6</accession>
<name>A0A1X0JLF6_9MYCO</name>
<reference evidence="1 2" key="1">
    <citation type="submission" date="2017-02" db="EMBL/GenBank/DDBJ databases">
        <title>The new phylogeny of genus Mycobacterium.</title>
        <authorList>
            <person name="Tortoli E."/>
            <person name="Trovato A."/>
            <person name="Cirillo D.M."/>
        </authorList>
    </citation>
    <scope>NUCLEOTIDE SEQUENCE [LARGE SCALE GENOMIC DNA]</scope>
    <source>
        <strain evidence="1 2">DSM 44338</strain>
    </source>
</reference>
<sequence length="324" mass="36328">MTEHTVCESAHTDTRYRVLDEHDWTRREQRHRERVDGFLRSLRTPASEPHPVWDFLFTYYSLRPRQLRTWHPGFGVALAGDSAARYLGRSGYRRTRAGVTVSREYLTGRADTVRFIAGLLRATASRPARLNCFGLHEWAMVYRAPTVRHERVPLRLGAAGTDAVVESMPLRCSHFDAFRFFTKPATERNSEQLTRDGQVGSEQPGCLHAAMDCYKFAYKLGPLVDSALVMDCLELATQARELDMRASPYDLRDYGFEPIAIETPAGRSEYVRIQQHVAEQAAPLRERLTKACEQLLAAEGTGVVHEGTGAASAATSELGAVTRG</sequence>
<protein>
    <submittedName>
        <fullName evidence="1">3-methyladenine DNA glycosylase</fullName>
    </submittedName>
</protein>
<dbReference type="EMBL" id="MVIM01000010">
    <property type="protein sequence ID" value="ORB63723.1"/>
    <property type="molecule type" value="Genomic_DNA"/>
</dbReference>
<dbReference type="RefSeq" id="WP_083127255.1">
    <property type="nucleotide sequence ID" value="NZ_MVIM01000010.1"/>
</dbReference>
<evidence type="ECO:0000313" key="1">
    <source>
        <dbReference type="EMBL" id="ORB63723.1"/>
    </source>
</evidence>
<dbReference type="STRING" id="75922.BST47_19360"/>
<evidence type="ECO:0000313" key="2">
    <source>
        <dbReference type="Proteomes" id="UP000192411"/>
    </source>
</evidence>
<gene>
    <name evidence="1" type="ORF">BST47_19360</name>
</gene>
<dbReference type="AlphaFoldDB" id="A0A1X0JLF6"/>
<proteinExistence type="predicted"/>